<feature type="domain" description="DUF1254" evidence="4">
    <location>
        <begin position="90"/>
        <end position="147"/>
    </location>
</feature>
<evidence type="ECO:0000259" key="4">
    <source>
        <dbReference type="Pfam" id="PF06863"/>
    </source>
</evidence>
<evidence type="ECO:0000313" key="5">
    <source>
        <dbReference type="EMBL" id="QSX74968.1"/>
    </source>
</evidence>
<evidence type="ECO:0000259" key="3">
    <source>
        <dbReference type="Pfam" id="PF06742"/>
    </source>
</evidence>
<keyword evidence="2" id="KW-0732">Signal</keyword>
<dbReference type="InterPro" id="IPR037049">
    <property type="entry name" value="DUF1214_C_sf"/>
</dbReference>
<gene>
    <name evidence="5" type="ORF">HIV01_017820</name>
</gene>
<sequence length="377" mass="40580">MNARSYTARVHAAFVVCVVCVVVAAAGCQKPTSSAAPSEPAASAASQPPDSAASTTAAASQPTLVTEENFVRAESDKYFNSRVEGSGIGKLGILRELMPIDKQAVIRSNRDTLYSPGVFDLEAGPVTVTLPDPGKRFMSALVIDQDEYALKTVYAPATFTISKNDAETRYVLIGVRTFANPNDPADMKAAHALQDHVKVEQAGTGSWEVPRWDAASQDNVRARLIQRAATLTDSRGMFGPRGQVDPEKHLIGAASGWGGNNEKDAIYLIVVPPKNDGKTVHTMRVEPGVPVDAFWSVSVYGQDGYFHKNDLDAYSVNDVTAKKAADGSVTIQFGGCDGKVQNCLPIMAGWNYWVRLYRPKQAILDGTWKFPEAKPAS</sequence>
<evidence type="ECO:0000256" key="2">
    <source>
        <dbReference type="SAM" id="SignalP"/>
    </source>
</evidence>
<dbReference type="SUPFAM" id="SSF160935">
    <property type="entry name" value="VPA0735-like"/>
    <property type="match status" value="1"/>
</dbReference>
<proteinExistence type="predicted"/>
<dbReference type="RefSeq" id="WP_200604215.1">
    <property type="nucleotide sequence ID" value="NZ_CP071517.1"/>
</dbReference>
<organism evidence="5 6">
    <name type="scientific">Lysobacter arenosi</name>
    <dbReference type="NCBI Taxonomy" id="2795387"/>
    <lineage>
        <taxon>Bacteria</taxon>
        <taxon>Pseudomonadati</taxon>
        <taxon>Pseudomonadota</taxon>
        <taxon>Gammaproteobacteria</taxon>
        <taxon>Lysobacterales</taxon>
        <taxon>Lysobacteraceae</taxon>
        <taxon>Lysobacter</taxon>
    </lineage>
</organism>
<evidence type="ECO:0000313" key="6">
    <source>
        <dbReference type="Proteomes" id="UP000663400"/>
    </source>
</evidence>
<dbReference type="Pfam" id="PF06742">
    <property type="entry name" value="DUF1214"/>
    <property type="match status" value="1"/>
</dbReference>
<dbReference type="Pfam" id="PF06863">
    <property type="entry name" value="DUF1254"/>
    <property type="match status" value="1"/>
</dbReference>
<evidence type="ECO:0000256" key="1">
    <source>
        <dbReference type="SAM" id="MobiDB-lite"/>
    </source>
</evidence>
<dbReference type="Gene3D" id="2.60.120.600">
    <property type="entry name" value="Domain of unknown function DUF1214, C-terminal domain"/>
    <property type="match status" value="1"/>
</dbReference>
<dbReference type="InterPro" id="IPR010621">
    <property type="entry name" value="DUF1214"/>
</dbReference>
<dbReference type="InterPro" id="IPR037050">
    <property type="entry name" value="DUF1254_sf"/>
</dbReference>
<dbReference type="PANTHER" id="PTHR36509">
    <property type="entry name" value="BLL3101 PROTEIN"/>
    <property type="match status" value="1"/>
</dbReference>
<name>A0ABX7RBU5_9GAMM</name>
<dbReference type="InterPro" id="IPR010679">
    <property type="entry name" value="DUF1254"/>
</dbReference>
<accession>A0ABX7RBU5</accession>
<dbReference type="EMBL" id="CP071517">
    <property type="protein sequence ID" value="QSX74968.1"/>
    <property type="molecule type" value="Genomic_DNA"/>
</dbReference>
<protein>
    <submittedName>
        <fullName evidence="5">DUF1254 domain-containing protein</fullName>
    </submittedName>
</protein>
<keyword evidence="6" id="KW-1185">Reference proteome</keyword>
<dbReference type="Gene3D" id="2.60.40.1610">
    <property type="entry name" value="Domain of unknown function DUF1254"/>
    <property type="match status" value="1"/>
</dbReference>
<feature type="region of interest" description="Disordered" evidence="1">
    <location>
        <begin position="33"/>
        <end position="61"/>
    </location>
</feature>
<reference evidence="5 6" key="1">
    <citation type="submission" date="2021-02" db="EMBL/GenBank/DDBJ databases">
        <title>Lysobacter arenosi sp. nov., isolated from soil of gangwondo yeongwol, south Korea.</title>
        <authorList>
            <person name="Kim K.R."/>
            <person name="Kim K.H."/>
            <person name="Jeon C.O."/>
        </authorList>
    </citation>
    <scope>NUCLEOTIDE SEQUENCE [LARGE SCALE GENOMIC DNA]</scope>
    <source>
        <strain evidence="5 6">R7</strain>
    </source>
</reference>
<feature type="signal peptide" evidence="2">
    <location>
        <begin position="1"/>
        <end position="35"/>
    </location>
</feature>
<feature type="chain" id="PRO_5046366151" evidence="2">
    <location>
        <begin position="36"/>
        <end position="377"/>
    </location>
</feature>
<dbReference type="Proteomes" id="UP000663400">
    <property type="component" value="Chromosome"/>
</dbReference>
<feature type="domain" description="DUF1214" evidence="3">
    <location>
        <begin position="276"/>
        <end position="361"/>
    </location>
</feature>
<dbReference type="PANTHER" id="PTHR36509:SF2">
    <property type="entry name" value="BLL3101 PROTEIN"/>
    <property type="match status" value="1"/>
</dbReference>
<dbReference type="PROSITE" id="PS51257">
    <property type="entry name" value="PROKAR_LIPOPROTEIN"/>
    <property type="match status" value="1"/>
</dbReference>